<comment type="subcellular location">
    <subcellularLocation>
        <location evidence="1">Membrane</location>
        <topology evidence="1">Multi-pass membrane protein</topology>
    </subcellularLocation>
</comment>
<evidence type="ECO:0000256" key="8">
    <source>
        <dbReference type="ARBA" id="ARBA00023157"/>
    </source>
</evidence>
<keyword evidence="9" id="KW-0676">Redox-active center</keyword>
<organism evidence="12">
    <name type="scientific">Edaphobacter paludis</name>
    <dbReference type="NCBI Taxonomy" id="3035702"/>
    <lineage>
        <taxon>Bacteria</taxon>
        <taxon>Pseudomonadati</taxon>
        <taxon>Acidobacteriota</taxon>
        <taxon>Terriglobia</taxon>
        <taxon>Terriglobales</taxon>
        <taxon>Acidobacteriaceae</taxon>
        <taxon>Edaphobacter</taxon>
    </lineage>
</organism>
<dbReference type="Pfam" id="PF07884">
    <property type="entry name" value="VKOR"/>
    <property type="match status" value="1"/>
</dbReference>
<feature type="transmembrane region" description="Helical" evidence="10">
    <location>
        <begin position="64"/>
        <end position="83"/>
    </location>
</feature>
<protein>
    <submittedName>
        <fullName evidence="12">Vitamin K epoxide reductase family protein</fullName>
    </submittedName>
</protein>
<dbReference type="RefSeq" id="WP_348269555.1">
    <property type="nucleotide sequence ID" value="NZ_CP121195.1"/>
</dbReference>
<keyword evidence="7 10" id="KW-0472">Membrane</keyword>
<dbReference type="GO" id="GO:0048038">
    <property type="term" value="F:quinone binding"/>
    <property type="evidence" value="ECO:0007669"/>
    <property type="project" value="UniProtKB-KW"/>
</dbReference>
<keyword evidence="6" id="KW-0560">Oxidoreductase</keyword>
<reference evidence="12" key="1">
    <citation type="submission" date="2023-03" db="EMBL/GenBank/DDBJ databases">
        <title>Edaphobacter sp.</title>
        <authorList>
            <person name="Huber K.J."/>
            <person name="Papendorf J."/>
            <person name="Pilke C."/>
            <person name="Bunk B."/>
            <person name="Sproeer C."/>
            <person name="Pester M."/>
        </authorList>
    </citation>
    <scope>NUCLEOTIDE SEQUENCE</scope>
    <source>
        <strain evidence="12">DSM 109920</strain>
    </source>
</reference>
<dbReference type="InterPro" id="IPR012932">
    <property type="entry name" value="VKOR"/>
</dbReference>
<dbReference type="SMART" id="SM00756">
    <property type="entry name" value="VKc"/>
    <property type="match status" value="1"/>
</dbReference>
<feature type="transmembrane region" description="Helical" evidence="10">
    <location>
        <begin position="116"/>
        <end position="140"/>
    </location>
</feature>
<dbReference type="GO" id="GO:0016020">
    <property type="term" value="C:membrane"/>
    <property type="evidence" value="ECO:0007669"/>
    <property type="project" value="UniProtKB-SubCell"/>
</dbReference>
<evidence type="ECO:0000256" key="7">
    <source>
        <dbReference type="ARBA" id="ARBA00023136"/>
    </source>
</evidence>
<evidence type="ECO:0000256" key="9">
    <source>
        <dbReference type="ARBA" id="ARBA00023284"/>
    </source>
</evidence>
<feature type="domain" description="Vitamin K epoxide reductase" evidence="11">
    <location>
        <begin position="1"/>
        <end position="138"/>
    </location>
</feature>
<dbReference type="EMBL" id="CP121195">
    <property type="protein sequence ID" value="XBH12734.1"/>
    <property type="molecule type" value="Genomic_DNA"/>
</dbReference>
<dbReference type="Gene3D" id="1.20.1440.130">
    <property type="entry name" value="VKOR domain"/>
    <property type="match status" value="1"/>
</dbReference>
<dbReference type="GO" id="GO:0016491">
    <property type="term" value="F:oxidoreductase activity"/>
    <property type="evidence" value="ECO:0007669"/>
    <property type="project" value="UniProtKB-KW"/>
</dbReference>
<gene>
    <name evidence="12" type="ORF">P8936_13680</name>
</gene>
<evidence type="ECO:0000256" key="3">
    <source>
        <dbReference type="ARBA" id="ARBA00022692"/>
    </source>
</evidence>
<evidence type="ECO:0000256" key="4">
    <source>
        <dbReference type="ARBA" id="ARBA00022719"/>
    </source>
</evidence>
<evidence type="ECO:0000256" key="5">
    <source>
        <dbReference type="ARBA" id="ARBA00022989"/>
    </source>
</evidence>
<feature type="transmembrane region" description="Helical" evidence="10">
    <location>
        <begin position="90"/>
        <end position="110"/>
    </location>
</feature>
<keyword evidence="5 10" id="KW-1133">Transmembrane helix</keyword>
<keyword evidence="8" id="KW-1015">Disulfide bond</keyword>
<name>A0AAU7D4V8_9BACT</name>
<keyword evidence="3 10" id="KW-0812">Transmembrane</keyword>
<evidence type="ECO:0000256" key="1">
    <source>
        <dbReference type="ARBA" id="ARBA00004141"/>
    </source>
</evidence>
<comment type="similarity">
    <text evidence="2">Belongs to the VKOR family.</text>
</comment>
<sequence length="151" mass="16921">MKYLVALLALAGLGVSVMGLLIHNMDPAKAPPCAVSEHWDCGSVNHSRFSVFPPRTFDEAPGKVHIPVATVGIVAYAVIAVLALMERWWLVFETAQLGFMCASFLSYLEAFVMEKWCIYCVWSWGIMTAILLLTIGWLVYRRRGGRIAWQK</sequence>
<evidence type="ECO:0000313" key="12">
    <source>
        <dbReference type="EMBL" id="XBH12734.1"/>
    </source>
</evidence>
<accession>A0AAU7D4V8</accession>
<evidence type="ECO:0000256" key="6">
    <source>
        <dbReference type="ARBA" id="ARBA00023002"/>
    </source>
</evidence>
<evidence type="ECO:0000256" key="10">
    <source>
        <dbReference type="SAM" id="Phobius"/>
    </source>
</evidence>
<keyword evidence="4" id="KW-0874">Quinone</keyword>
<dbReference type="InterPro" id="IPR038354">
    <property type="entry name" value="VKOR_sf"/>
</dbReference>
<proteinExistence type="inferred from homology"/>
<evidence type="ECO:0000256" key="2">
    <source>
        <dbReference type="ARBA" id="ARBA00006214"/>
    </source>
</evidence>
<evidence type="ECO:0000259" key="11">
    <source>
        <dbReference type="SMART" id="SM00756"/>
    </source>
</evidence>
<dbReference type="AlphaFoldDB" id="A0AAU7D4V8"/>